<dbReference type="InterPro" id="IPR001584">
    <property type="entry name" value="Integrase_cat-core"/>
</dbReference>
<dbReference type="PROSITE" id="PS50994">
    <property type="entry name" value="INTEGRASE"/>
    <property type="match status" value="1"/>
</dbReference>
<dbReference type="PANTHER" id="PTHR46889">
    <property type="entry name" value="TRANSPOSASE INSF FOR INSERTION SEQUENCE IS3B-RELATED"/>
    <property type="match status" value="1"/>
</dbReference>
<dbReference type="InterPro" id="IPR012337">
    <property type="entry name" value="RNaseH-like_sf"/>
</dbReference>
<keyword evidence="4" id="KW-1185">Reference proteome</keyword>
<comment type="function">
    <text evidence="1">Involved in the transposition of the insertion sequence.</text>
</comment>
<dbReference type="Proteomes" id="UP000192940">
    <property type="component" value="Chromosome I"/>
</dbReference>
<dbReference type="Gene3D" id="3.30.420.10">
    <property type="entry name" value="Ribonuclease H-like superfamily/Ribonuclease H"/>
    <property type="match status" value="1"/>
</dbReference>
<dbReference type="InterPro" id="IPR048020">
    <property type="entry name" value="Transpos_IS3"/>
</dbReference>
<evidence type="ECO:0000256" key="1">
    <source>
        <dbReference type="ARBA" id="ARBA00002286"/>
    </source>
</evidence>
<dbReference type="PANTHER" id="PTHR46889:SF4">
    <property type="entry name" value="TRANSPOSASE INSO FOR INSERTION SEQUENCE ELEMENT IS911B-RELATED"/>
    <property type="match status" value="1"/>
</dbReference>
<evidence type="ECO:0000313" key="4">
    <source>
        <dbReference type="Proteomes" id="UP000192940"/>
    </source>
</evidence>
<dbReference type="GO" id="GO:0015074">
    <property type="term" value="P:DNA integration"/>
    <property type="evidence" value="ECO:0007669"/>
    <property type="project" value="InterPro"/>
</dbReference>
<dbReference type="EMBL" id="LT840184">
    <property type="protein sequence ID" value="SMF89959.1"/>
    <property type="molecule type" value="Genomic_DNA"/>
</dbReference>
<protein>
    <submittedName>
        <fullName evidence="3">Transposase InsO and inactivated derivatives</fullName>
    </submittedName>
</protein>
<dbReference type="Pfam" id="PF00665">
    <property type="entry name" value="rve"/>
    <property type="match status" value="1"/>
</dbReference>
<sequence length="300" mass="35317">MCVVMNVSRSGYYKWRTASPSNQALRKADIKKRIEYHYHDSESRYGSPKITYLLIQEGYDIQERTVGKYMKEMNFRSCVVKKFRVQTTDSNHDQPIAPNILNQEFHVSEPNKVWVTDITYIPCRQGRLYLASVLDLCTREIVGWRLENCMTKDLVLGALEDAYKTKKPGKGLLHHSDRGTQYASHEYRAKLKSYHMQASMSRKGNCYDNACIESFHSVLKKELIYCKKFKTRQQAYDKFFGTLNSFITENESMVRWVTFLQFDLQNNFTRKKFLENHAIFVSTFLTEVHSVRNDCKTRRL</sequence>
<evidence type="ECO:0000313" key="3">
    <source>
        <dbReference type="EMBL" id="SMF89959.1"/>
    </source>
</evidence>
<organism evidence="3 4">
    <name type="scientific">Paenibacillus uliginis N3/975</name>
    <dbReference type="NCBI Taxonomy" id="1313296"/>
    <lineage>
        <taxon>Bacteria</taxon>
        <taxon>Bacillati</taxon>
        <taxon>Bacillota</taxon>
        <taxon>Bacilli</taxon>
        <taxon>Bacillales</taxon>
        <taxon>Paenibacillaceae</taxon>
        <taxon>Paenibacillus</taxon>
    </lineage>
</organism>
<evidence type="ECO:0000259" key="2">
    <source>
        <dbReference type="PROSITE" id="PS50994"/>
    </source>
</evidence>
<dbReference type="InterPro" id="IPR025948">
    <property type="entry name" value="HTH-like_dom"/>
</dbReference>
<dbReference type="AlphaFoldDB" id="A0A1X7HNU9"/>
<feature type="domain" description="Integrase catalytic" evidence="2">
    <location>
        <begin position="106"/>
        <end position="240"/>
    </location>
</feature>
<reference evidence="3 4" key="1">
    <citation type="submission" date="2017-04" db="EMBL/GenBank/DDBJ databases">
        <authorList>
            <person name="Afonso C.L."/>
            <person name="Miller P.J."/>
            <person name="Scott M.A."/>
            <person name="Spackman E."/>
            <person name="Goraichik I."/>
            <person name="Dimitrov K.M."/>
            <person name="Suarez D.L."/>
            <person name="Swayne D.E."/>
        </authorList>
    </citation>
    <scope>NUCLEOTIDE SEQUENCE [LARGE SCALE GENOMIC DNA]</scope>
    <source>
        <strain evidence="3 4">N3/975</strain>
    </source>
</reference>
<dbReference type="InterPro" id="IPR050900">
    <property type="entry name" value="Transposase_IS3/IS150/IS904"/>
</dbReference>
<dbReference type="InterPro" id="IPR036397">
    <property type="entry name" value="RNaseH_sf"/>
</dbReference>
<dbReference type="SUPFAM" id="SSF53098">
    <property type="entry name" value="Ribonuclease H-like"/>
    <property type="match status" value="1"/>
</dbReference>
<dbReference type="GO" id="GO:0003676">
    <property type="term" value="F:nucleic acid binding"/>
    <property type="evidence" value="ECO:0007669"/>
    <property type="project" value="InterPro"/>
</dbReference>
<name>A0A1X7HNU9_9BACL</name>
<accession>A0A1X7HNU9</accession>
<gene>
    <name evidence="3" type="ORF">SAMN05661091_4846</name>
</gene>
<dbReference type="Pfam" id="PF13276">
    <property type="entry name" value="HTH_21"/>
    <property type="match status" value="1"/>
</dbReference>
<proteinExistence type="predicted"/>
<dbReference type="NCBIfam" id="NF033516">
    <property type="entry name" value="transpos_IS3"/>
    <property type="match status" value="1"/>
</dbReference>